<evidence type="ECO:0000256" key="4">
    <source>
        <dbReference type="ARBA" id="ARBA00023136"/>
    </source>
</evidence>
<dbReference type="PANTHER" id="PTHR33021">
    <property type="entry name" value="BLUE COPPER PROTEIN"/>
    <property type="match status" value="1"/>
</dbReference>
<evidence type="ECO:0000313" key="13">
    <source>
        <dbReference type="Proteomes" id="UP001367508"/>
    </source>
</evidence>
<feature type="signal peptide" evidence="10">
    <location>
        <begin position="1"/>
        <end position="24"/>
    </location>
</feature>
<keyword evidence="5" id="KW-1015">Disulfide bond</keyword>
<dbReference type="Pfam" id="PF02298">
    <property type="entry name" value="Cu_bind_like"/>
    <property type="match status" value="1"/>
</dbReference>
<dbReference type="AlphaFoldDB" id="A0AAN9L8Z1"/>
<dbReference type="InterPro" id="IPR039391">
    <property type="entry name" value="Phytocyanin-like"/>
</dbReference>
<evidence type="ECO:0000256" key="7">
    <source>
        <dbReference type="ARBA" id="ARBA00035011"/>
    </source>
</evidence>
<dbReference type="InterPro" id="IPR008972">
    <property type="entry name" value="Cupredoxin"/>
</dbReference>
<evidence type="ECO:0000256" key="6">
    <source>
        <dbReference type="ARBA" id="ARBA00023180"/>
    </source>
</evidence>
<keyword evidence="4" id="KW-0472">Membrane</keyword>
<dbReference type="GO" id="GO:0012505">
    <property type="term" value="C:endomembrane system"/>
    <property type="evidence" value="ECO:0007669"/>
    <property type="project" value="UniProtKB-SubCell"/>
</dbReference>
<feature type="domain" description="Phytocyanin" evidence="11">
    <location>
        <begin position="25"/>
        <end position="130"/>
    </location>
</feature>
<evidence type="ECO:0000256" key="9">
    <source>
        <dbReference type="SAM" id="MobiDB-lite"/>
    </source>
</evidence>
<feature type="compositionally biased region" description="Low complexity" evidence="9">
    <location>
        <begin position="150"/>
        <end position="162"/>
    </location>
</feature>
<gene>
    <name evidence="12" type="ORF">VNO77_24105</name>
</gene>
<proteinExistence type="inferred from homology"/>
<evidence type="ECO:0000259" key="11">
    <source>
        <dbReference type="PROSITE" id="PS51485"/>
    </source>
</evidence>
<feature type="region of interest" description="Disordered" evidence="9">
    <location>
        <begin position="132"/>
        <end position="170"/>
    </location>
</feature>
<name>A0AAN9L8Z1_CANGL</name>
<evidence type="ECO:0000256" key="2">
    <source>
        <dbReference type="ARBA" id="ARBA00022458"/>
    </source>
</evidence>
<comment type="subcellular location">
    <subcellularLocation>
        <location evidence="1">Endomembrane system</location>
    </subcellularLocation>
</comment>
<evidence type="ECO:0000256" key="5">
    <source>
        <dbReference type="ARBA" id="ARBA00023157"/>
    </source>
</evidence>
<dbReference type="GO" id="GO:0009055">
    <property type="term" value="F:electron transfer activity"/>
    <property type="evidence" value="ECO:0007669"/>
    <property type="project" value="InterPro"/>
</dbReference>
<comment type="function">
    <text evidence="8">May act as a carbohydrate transporter.</text>
</comment>
<keyword evidence="2" id="KW-0536">Nodulation</keyword>
<accession>A0AAN9L8Z1</accession>
<feature type="chain" id="PRO_5042966879" description="Phytocyanin domain-containing protein" evidence="10">
    <location>
        <begin position="25"/>
        <end position="199"/>
    </location>
</feature>
<feature type="compositionally biased region" description="Pro residues" evidence="9">
    <location>
        <begin position="139"/>
        <end position="149"/>
    </location>
</feature>
<dbReference type="Proteomes" id="UP001367508">
    <property type="component" value="Unassembled WGS sequence"/>
</dbReference>
<sequence length="199" mass="21486">MALCLPNASQFLVIICLLIYCSHAKEYVVGGSENSWKVPLPSPDSLNHWANTHRFRIGDVLIFKYDKRTESVHVVNDTDYSHCNTKGLQHVVFNDGNTKVSLTRSGPKHFISGTQAHCMMGLKLSVFVMPNKTKKKPHSPPPSPSPLPSPSQSSSFSLSSSPSPSPVSPNNGGVACGSSGGFIGIMMWVGVSLVMMCLI</sequence>
<dbReference type="Gene3D" id="2.60.40.420">
    <property type="entry name" value="Cupredoxins - blue copper proteins"/>
    <property type="match status" value="1"/>
</dbReference>
<dbReference type="InterPro" id="IPR003245">
    <property type="entry name" value="Phytocyanin_dom"/>
</dbReference>
<organism evidence="12 13">
    <name type="scientific">Canavalia gladiata</name>
    <name type="common">Sword bean</name>
    <name type="synonym">Dolichos gladiatus</name>
    <dbReference type="NCBI Taxonomy" id="3824"/>
    <lineage>
        <taxon>Eukaryota</taxon>
        <taxon>Viridiplantae</taxon>
        <taxon>Streptophyta</taxon>
        <taxon>Embryophyta</taxon>
        <taxon>Tracheophyta</taxon>
        <taxon>Spermatophyta</taxon>
        <taxon>Magnoliopsida</taxon>
        <taxon>eudicotyledons</taxon>
        <taxon>Gunneridae</taxon>
        <taxon>Pentapetalae</taxon>
        <taxon>rosids</taxon>
        <taxon>fabids</taxon>
        <taxon>Fabales</taxon>
        <taxon>Fabaceae</taxon>
        <taxon>Papilionoideae</taxon>
        <taxon>50 kb inversion clade</taxon>
        <taxon>NPAAA clade</taxon>
        <taxon>indigoferoid/millettioid clade</taxon>
        <taxon>Phaseoleae</taxon>
        <taxon>Canavalia</taxon>
    </lineage>
</organism>
<comment type="caution">
    <text evidence="12">The sequence shown here is derived from an EMBL/GenBank/DDBJ whole genome shotgun (WGS) entry which is preliminary data.</text>
</comment>
<keyword evidence="13" id="KW-1185">Reference proteome</keyword>
<evidence type="ECO:0000256" key="10">
    <source>
        <dbReference type="SAM" id="SignalP"/>
    </source>
</evidence>
<dbReference type="SUPFAM" id="SSF49503">
    <property type="entry name" value="Cupredoxins"/>
    <property type="match status" value="1"/>
</dbReference>
<dbReference type="FunFam" id="2.60.40.420:FF:000034">
    <property type="entry name" value="Cupredoxin superfamily protein"/>
    <property type="match status" value="1"/>
</dbReference>
<dbReference type="GO" id="GO:0009877">
    <property type="term" value="P:nodulation"/>
    <property type="evidence" value="ECO:0007669"/>
    <property type="project" value="UniProtKB-KW"/>
</dbReference>
<evidence type="ECO:0000313" key="12">
    <source>
        <dbReference type="EMBL" id="KAK7329923.1"/>
    </source>
</evidence>
<evidence type="ECO:0000256" key="3">
    <source>
        <dbReference type="ARBA" id="ARBA00022729"/>
    </source>
</evidence>
<comment type="similarity">
    <text evidence="7">Belongs to the early nodulin-like (ENODL) family.</text>
</comment>
<keyword evidence="6" id="KW-0325">Glycoprotein</keyword>
<evidence type="ECO:0000256" key="1">
    <source>
        <dbReference type="ARBA" id="ARBA00004308"/>
    </source>
</evidence>
<evidence type="ECO:0000256" key="8">
    <source>
        <dbReference type="ARBA" id="ARBA00037626"/>
    </source>
</evidence>
<protein>
    <recommendedName>
        <fullName evidence="11">Phytocyanin domain-containing protein</fullName>
    </recommendedName>
</protein>
<dbReference type="GO" id="GO:0005886">
    <property type="term" value="C:plasma membrane"/>
    <property type="evidence" value="ECO:0007669"/>
    <property type="project" value="TreeGrafter"/>
</dbReference>
<dbReference type="PANTHER" id="PTHR33021:SF519">
    <property type="entry name" value="EARLY NODULIN-LIKE PROTEIN 10"/>
    <property type="match status" value="1"/>
</dbReference>
<dbReference type="PROSITE" id="PS51485">
    <property type="entry name" value="PHYTOCYANIN"/>
    <property type="match status" value="1"/>
</dbReference>
<reference evidence="12 13" key="1">
    <citation type="submission" date="2024-01" db="EMBL/GenBank/DDBJ databases">
        <title>The genomes of 5 underutilized Papilionoideae crops provide insights into root nodulation and disease resistanc.</title>
        <authorList>
            <person name="Jiang F."/>
        </authorList>
    </citation>
    <scope>NUCLEOTIDE SEQUENCE [LARGE SCALE GENOMIC DNA]</scope>
    <source>
        <strain evidence="12">LVBAO_FW01</strain>
        <tissue evidence="12">Leaves</tissue>
    </source>
</reference>
<dbReference type="EMBL" id="JAYMYQ010000005">
    <property type="protein sequence ID" value="KAK7329923.1"/>
    <property type="molecule type" value="Genomic_DNA"/>
</dbReference>
<keyword evidence="3 10" id="KW-0732">Signal</keyword>